<organism evidence="4 5">
    <name type="scientific">Lactobacillus porci</name>
    <dbReference type="NCBI Taxonomy" id="2012477"/>
    <lineage>
        <taxon>Bacteria</taxon>
        <taxon>Bacillati</taxon>
        <taxon>Bacillota</taxon>
        <taxon>Bacilli</taxon>
        <taxon>Lactobacillales</taxon>
        <taxon>Lactobacillaceae</taxon>
        <taxon>Lactobacillus</taxon>
    </lineage>
</organism>
<dbReference type="InterPro" id="IPR045857">
    <property type="entry name" value="O16G_dom_2"/>
</dbReference>
<feature type="domain" description="Glycosyl hydrolase family 13 catalytic" evidence="3">
    <location>
        <begin position="134"/>
        <end position="510"/>
    </location>
</feature>
<dbReference type="GO" id="GO:0005975">
    <property type="term" value="P:carbohydrate metabolic process"/>
    <property type="evidence" value="ECO:0007669"/>
    <property type="project" value="InterPro"/>
</dbReference>
<accession>A0A6A8MCR0</accession>
<dbReference type="AlphaFoldDB" id="A0A6A8MCR0"/>
<dbReference type="SMART" id="SM00642">
    <property type="entry name" value="Aamy"/>
    <property type="match status" value="1"/>
</dbReference>
<reference evidence="4 5" key="1">
    <citation type="submission" date="2019-08" db="EMBL/GenBank/DDBJ databases">
        <title>In-depth cultivation of the pig gut microbiome towards novel bacterial diversity and tailored functional studies.</title>
        <authorList>
            <person name="Wylensek D."/>
            <person name="Hitch T.C.A."/>
            <person name="Clavel T."/>
        </authorList>
    </citation>
    <scope>NUCLEOTIDE SEQUENCE [LARGE SCALE GENOMIC DNA]</scope>
    <source>
        <strain evidence="4 5">Bifido-178-WT-2B</strain>
    </source>
</reference>
<keyword evidence="1 4" id="KW-0378">Hydrolase</keyword>
<dbReference type="GO" id="GO:0016798">
    <property type="term" value="F:hydrolase activity, acting on glycosyl bonds"/>
    <property type="evidence" value="ECO:0007669"/>
    <property type="project" value="UniProtKB-KW"/>
</dbReference>
<proteinExistence type="predicted"/>
<keyword evidence="2" id="KW-0326">Glycosidase</keyword>
<dbReference type="InterPro" id="IPR017853">
    <property type="entry name" value="GH"/>
</dbReference>
<name>A0A6A8MCR0_9LACO</name>
<dbReference type="SUPFAM" id="SSF51445">
    <property type="entry name" value="(Trans)glycosidases"/>
    <property type="match status" value="1"/>
</dbReference>
<gene>
    <name evidence="4" type="ORF">FYJ62_04090</name>
</gene>
<dbReference type="CDD" id="cd11338">
    <property type="entry name" value="AmyAc_CMD"/>
    <property type="match status" value="1"/>
</dbReference>
<comment type="caution">
    <text evidence="4">The sequence shown here is derived from an EMBL/GenBank/DDBJ whole genome shotgun (WGS) entry which is preliminary data.</text>
</comment>
<dbReference type="PANTHER" id="PTHR10357">
    <property type="entry name" value="ALPHA-AMYLASE FAMILY MEMBER"/>
    <property type="match status" value="1"/>
</dbReference>
<evidence type="ECO:0000313" key="4">
    <source>
        <dbReference type="EMBL" id="MST86841.1"/>
    </source>
</evidence>
<evidence type="ECO:0000313" key="5">
    <source>
        <dbReference type="Proteomes" id="UP000438120"/>
    </source>
</evidence>
<evidence type="ECO:0000259" key="3">
    <source>
        <dbReference type="SMART" id="SM00642"/>
    </source>
</evidence>
<dbReference type="RefSeq" id="WP_154548010.1">
    <property type="nucleotide sequence ID" value="NZ_VUMX01000008.1"/>
</dbReference>
<dbReference type="Gene3D" id="3.90.400.10">
    <property type="entry name" value="Oligo-1,6-glucosidase, Domain 2"/>
    <property type="match status" value="1"/>
</dbReference>
<dbReference type="PANTHER" id="PTHR10357:SF210">
    <property type="entry name" value="MALTODEXTRIN GLUCOSIDASE"/>
    <property type="match status" value="1"/>
</dbReference>
<dbReference type="Proteomes" id="UP000438120">
    <property type="component" value="Unassembled WGS sequence"/>
</dbReference>
<dbReference type="Gene3D" id="3.20.20.80">
    <property type="entry name" value="Glycosidases"/>
    <property type="match status" value="1"/>
</dbReference>
<sequence length="601" mass="69507">MKATFNSWDGKYRQPFGAIQAGTSVKWSVAIDEEVQEVTLWLTKINEDDMAYPMTYNSETKMYETSIRIGTSGLYYYYFNIKQNNQYYFLQRARDQFGEAELTQDSTDVRTFQLTCYDRQVPQEPWYTQGVVYQIFPDRFNNGNPHGEITGRKKNSFLYATPEDTPYYIKDEHGAIARWDFFGGNLKGITQKVPYLKKLGVTVIYLNPIFMSSSNHRYDTQDFMKIDPMLGTEQDLQELIQTLHDNKMHLILDGVFNHVGADSKYFLKATQDKNSDYFSWFNFIHYPDKYQSWWGVTTLPEVNKHNKQYVNYITGPKGVLAKWTKMQVDGWRLDVADELPMEFLRAIRDRLQKENCQLVIGEVWEDASHKFVNSEFRPYMAGDNLTGVMNYPMRNLIINLLQAKDEAGEISAMNDLEKLVENYPKAFLENCLNNIGTHDTERIKTVLGGDEELVAMAFGLMFAAPGVPCIYYGDEAGLIGGKDPDNRRCFPWGKESHFLEETVSMLASARKANPALVSGKVGFVKIRLGINALVRYNDREIVVYCYNRTNEDVDLDASEMRTYCLPEMIADLVRDLLDQEVIAKKDFLLKKADMMEKEERK</sequence>
<evidence type="ECO:0000256" key="1">
    <source>
        <dbReference type="ARBA" id="ARBA00022801"/>
    </source>
</evidence>
<dbReference type="OrthoDB" id="9805159at2"/>
<protein>
    <submittedName>
        <fullName evidence="4">Glycoside hydrolase family 13 protein</fullName>
    </submittedName>
</protein>
<dbReference type="Pfam" id="PF00128">
    <property type="entry name" value="Alpha-amylase"/>
    <property type="match status" value="1"/>
</dbReference>
<keyword evidence="5" id="KW-1185">Reference proteome</keyword>
<dbReference type="EMBL" id="VUMX01000008">
    <property type="protein sequence ID" value="MST86841.1"/>
    <property type="molecule type" value="Genomic_DNA"/>
</dbReference>
<evidence type="ECO:0000256" key="2">
    <source>
        <dbReference type="ARBA" id="ARBA00023295"/>
    </source>
</evidence>
<dbReference type="InterPro" id="IPR006047">
    <property type="entry name" value="GH13_cat_dom"/>
</dbReference>